<sequence>MFFTAGYSYSQKVPLVSVIDIGSNSIRLVIYENINRVLVIFYNEKVMCGLGRGISFNGYMEENNIKRALKALKRFKALLCQLSVTSVFVLATAAVRDALNGIEFIRRSEDIFGQKILVLSGQEEAFYSSMGVISGHHSLKDGIVGDLGGGSLDLAGIVGNLVKGGITLPIGCIPLLEHYEKGMMSEAGAYVREYLKNVVLLKNHKKEVFYAVGGTWRAVARLHLYINNYPLPVIHGYEIDFHQTYQFLNDIILGKFKKLPAWKKISKNRRSLLPFGALIMKEIIEIMEPSAVSFSSFGIREGYIYSQLSESERKRDPLLLEAEYLCSLYTYAPQYSHDLVEWTGKIMPFFDIQETDEEARYRKVFCLLSNIQGHSCFRYVSSGGLDIMMSCLLFIGITHAGRAYIELVNYYRQKGIKDHDVLMPLTGIAKPRLVYLAKLLGGILRVIYFFTASMPDILKYIYIRKVNQEGPLLQFVFPKKLEELAGEKTENSLRRLSRVSNQKIGYCFE</sequence>
<dbReference type="Gene3D" id="3.30.420.40">
    <property type="match status" value="1"/>
</dbReference>
<keyword evidence="4" id="KW-1185">Reference proteome</keyword>
<name>L0EVU4_LIBCB</name>
<dbReference type="Pfam" id="PF02541">
    <property type="entry name" value="Ppx-GppA"/>
    <property type="match status" value="1"/>
</dbReference>
<dbReference type="InterPro" id="IPR043129">
    <property type="entry name" value="ATPase_NBD"/>
</dbReference>
<dbReference type="HOGENOM" id="CLU_1330593_0_0_5"/>
<feature type="domain" description="Exopolyphosphatase C-terminal" evidence="2">
    <location>
        <begin position="319"/>
        <end position="504"/>
    </location>
</feature>
<organism evidence="3 4">
    <name type="scientific">Liberibacter crescens (strain BT-1)</name>
    <dbReference type="NCBI Taxonomy" id="1215343"/>
    <lineage>
        <taxon>Bacteria</taxon>
        <taxon>Pseudomonadati</taxon>
        <taxon>Pseudomonadota</taxon>
        <taxon>Alphaproteobacteria</taxon>
        <taxon>Hyphomicrobiales</taxon>
        <taxon>Rhizobiaceae</taxon>
        <taxon>Liberibacter</taxon>
    </lineage>
</organism>
<dbReference type="PATRIC" id="fig|1215343.11.peg.1099"/>
<evidence type="ECO:0000313" key="3">
    <source>
        <dbReference type="EMBL" id="AGA65062.1"/>
    </source>
</evidence>
<dbReference type="SUPFAM" id="SSF53067">
    <property type="entry name" value="Actin-like ATPase domain"/>
    <property type="match status" value="2"/>
</dbReference>
<evidence type="ECO:0000259" key="1">
    <source>
        <dbReference type="Pfam" id="PF02541"/>
    </source>
</evidence>
<protein>
    <submittedName>
        <fullName evidence="3">Exopolyphosphatase</fullName>
        <ecNumber evidence="3">3.6.1.11</ecNumber>
    </submittedName>
</protein>
<dbReference type="Gene3D" id="3.30.420.150">
    <property type="entry name" value="Exopolyphosphatase. Domain 2"/>
    <property type="match status" value="1"/>
</dbReference>
<dbReference type="eggNOG" id="COG0248">
    <property type="taxonomic scope" value="Bacteria"/>
</dbReference>
<dbReference type="KEGG" id="lcc:B488_10700"/>
<reference evidence="3 4" key="1">
    <citation type="journal article" date="2012" name="Stand. Genomic Sci.">
        <title>Complete genome sequence of Liberibacter crescens BT-1.</title>
        <authorList>
            <person name="Leonard M.T."/>
            <person name="Fagen J.R."/>
            <person name="Davis-Richardson A.G."/>
            <person name="Davis M.J."/>
            <person name="Triplett E.W."/>
        </authorList>
    </citation>
    <scope>NUCLEOTIDE SEQUENCE [LARGE SCALE GENOMIC DNA]</scope>
    <source>
        <strain evidence="3 4">BT-1</strain>
    </source>
</reference>
<dbReference type="AlphaFoldDB" id="L0EVU4"/>
<dbReference type="PANTHER" id="PTHR30005">
    <property type="entry name" value="EXOPOLYPHOSPHATASE"/>
    <property type="match status" value="1"/>
</dbReference>
<dbReference type="GO" id="GO:0004309">
    <property type="term" value="F:exopolyphosphatase activity"/>
    <property type="evidence" value="ECO:0007669"/>
    <property type="project" value="UniProtKB-EC"/>
</dbReference>
<dbReference type="CDD" id="cd24052">
    <property type="entry name" value="ASKHA_NBD_HpPPX-GppA-like"/>
    <property type="match status" value="1"/>
</dbReference>
<dbReference type="EMBL" id="CP003789">
    <property type="protein sequence ID" value="AGA65062.1"/>
    <property type="molecule type" value="Genomic_DNA"/>
</dbReference>
<dbReference type="STRING" id="1215343.B488_10700"/>
<accession>L0EVU4</accession>
<proteinExistence type="predicted"/>
<dbReference type="InterPro" id="IPR003695">
    <property type="entry name" value="Ppx_GppA_N"/>
</dbReference>
<dbReference type="Proteomes" id="UP000010799">
    <property type="component" value="Chromosome"/>
</dbReference>
<dbReference type="Pfam" id="PF21697">
    <property type="entry name" value="Ppx_C"/>
    <property type="match status" value="1"/>
</dbReference>
<feature type="domain" description="Ppx/GppA phosphatase N-terminal" evidence="1">
    <location>
        <begin position="30"/>
        <end position="309"/>
    </location>
</feature>
<gene>
    <name evidence="3" type="ordered locus">B488_10700</name>
</gene>
<dbReference type="EC" id="3.6.1.11" evidence="3"/>
<dbReference type="PANTHER" id="PTHR30005:SF0">
    <property type="entry name" value="RETROGRADE REGULATION PROTEIN 2"/>
    <property type="match status" value="1"/>
</dbReference>
<dbReference type="Gene3D" id="1.10.3210.10">
    <property type="entry name" value="Hypothetical protein af1432"/>
    <property type="match status" value="1"/>
</dbReference>
<dbReference type="InterPro" id="IPR050273">
    <property type="entry name" value="GppA/Ppx_hydrolase"/>
</dbReference>
<evidence type="ECO:0000259" key="2">
    <source>
        <dbReference type="Pfam" id="PF21697"/>
    </source>
</evidence>
<evidence type="ECO:0000313" key="4">
    <source>
        <dbReference type="Proteomes" id="UP000010799"/>
    </source>
</evidence>
<dbReference type="InterPro" id="IPR048951">
    <property type="entry name" value="Ppx_C"/>
</dbReference>
<keyword evidence="3" id="KW-0378">Hydrolase</keyword>